<dbReference type="InParanoid" id="A0A251TS71"/>
<dbReference type="Proteomes" id="UP000215914">
    <property type="component" value="Chromosome 9"/>
</dbReference>
<evidence type="ECO:0000313" key="3">
    <source>
        <dbReference type="EMBL" id="OTG13754.1"/>
    </source>
</evidence>
<organism evidence="3 4">
    <name type="scientific">Helianthus annuus</name>
    <name type="common">Common sunflower</name>
    <dbReference type="NCBI Taxonomy" id="4232"/>
    <lineage>
        <taxon>Eukaryota</taxon>
        <taxon>Viridiplantae</taxon>
        <taxon>Streptophyta</taxon>
        <taxon>Embryophyta</taxon>
        <taxon>Tracheophyta</taxon>
        <taxon>Spermatophyta</taxon>
        <taxon>Magnoliopsida</taxon>
        <taxon>eudicotyledons</taxon>
        <taxon>Gunneridae</taxon>
        <taxon>Pentapetalae</taxon>
        <taxon>asterids</taxon>
        <taxon>campanulids</taxon>
        <taxon>Asterales</taxon>
        <taxon>Asteraceae</taxon>
        <taxon>Asteroideae</taxon>
        <taxon>Heliantheae alliance</taxon>
        <taxon>Heliantheae</taxon>
        <taxon>Helianthus</taxon>
    </lineage>
</organism>
<protein>
    <recommendedName>
        <fullName evidence="5">Cysteine-rich transmembrane CYSTM domain-containing protein</fullName>
    </recommendedName>
</protein>
<evidence type="ECO:0000313" key="2">
    <source>
        <dbReference type="EMBL" id="KAF5789156.1"/>
    </source>
</evidence>
<dbReference type="AlphaFoldDB" id="A0A251TS71"/>
<name>A0A251TS71_HELAN</name>
<evidence type="ECO:0000313" key="4">
    <source>
        <dbReference type="Proteomes" id="UP000215914"/>
    </source>
</evidence>
<reference evidence="2 4" key="1">
    <citation type="journal article" date="2017" name="Nature">
        <title>The sunflower genome provides insights into oil metabolism, flowering and Asterid evolution.</title>
        <authorList>
            <person name="Badouin H."/>
            <person name="Gouzy J."/>
            <person name="Grassa C.J."/>
            <person name="Murat F."/>
            <person name="Staton S.E."/>
            <person name="Cottret L."/>
            <person name="Lelandais-Briere C."/>
            <person name="Owens G.L."/>
            <person name="Carrere S."/>
            <person name="Mayjonade B."/>
            <person name="Legrand L."/>
            <person name="Gill N."/>
            <person name="Kane N.C."/>
            <person name="Bowers J.E."/>
            <person name="Hubner S."/>
            <person name="Bellec A."/>
            <person name="Berard A."/>
            <person name="Berges H."/>
            <person name="Blanchet N."/>
            <person name="Boniface M.C."/>
            <person name="Brunel D."/>
            <person name="Catrice O."/>
            <person name="Chaidir N."/>
            <person name="Claudel C."/>
            <person name="Donnadieu C."/>
            <person name="Faraut T."/>
            <person name="Fievet G."/>
            <person name="Helmstetter N."/>
            <person name="King M."/>
            <person name="Knapp S.J."/>
            <person name="Lai Z."/>
            <person name="Le Paslier M.C."/>
            <person name="Lippi Y."/>
            <person name="Lorenzon L."/>
            <person name="Mandel J.R."/>
            <person name="Marage G."/>
            <person name="Marchand G."/>
            <person name="Marquand E."/>
            <person name="Bret-Mestries E."/>
            <person name="Morien E."/>
            <person name="Nambeesan S."/>
            <person name="Nguyen T."/>
            <person name="Pegot-Espagnet P."/>
            <person name="Pouilly N."/>
            <person name="Raftis F."/>
            <person name="Sallet E."/>
            <person name="Schiex T."/>
            <person name="Thomas J."/>
            <person name="Vandecasteele C."/>
            <person name="Vares D."/>
            <person name="Vear F."/>
            <person name="Vautrin S."/>
            <person name="Crespi M."/>
            <person name="Mangin B."/>
            <person name="Burke J.M."/>
            <person name="Salse J."/>
            <person name="Munos S."/>
            <person name="Vincourt P."/>
            <person name="Rieseberg L.H."/>
            <person name="Langlade N.B."/>
        </authorList>
    </citation>
    <scope>NUCLEOTIDE SEQUENCE [LARGE SCALE GENOMIC DNA]</scope>
    <source>
        <strain evidence="4">cv. SF193</strain>
        <tissue evidence="2">Leaves</tissue>
    </source>
</reference>
<feature type="region of interest" description="Disordered" evidence="1">
    <location>
        <begin position="29"/>
        <end position="80"/>
    </location>
</feature>
<gene>
    <name evidence="3" type="ORF">HannXRQ_Chr09g0241761</name>
    <name evidence="2" type="ORF">HanXRQr2_Chr09g0367691</name>
</gene>
<dbReference type="Gramene" id="mRNA:HanXRQr2_Chr09g0367691">
    <property type="protein sequence ID" value="mRNA:HanXRQr2_Chr09g0367691"/>
    <property type="gene ID" value="HanXRQr2_Chr09g0367691"/>
</dbReference>
<reference evidence="3" key="2">
    <citation type="submission" date="2017-02" db="EMBL/GenBank/DDBJ databases">
        <title>Sunflower complete genome.</title>
        <authorList>
            <person name="Langlade N."/>
            <person name="Munos S."/>
        </authorList>
    </citation>
    <scope>NUCLEOTIDE SEQUENCE [LARGE SCALE GENOMIC DNA]</scope>
    <source>
        <tissue evidence="3">Leaves</tissue>
    </source>
</reference>
<evidence type="ECO:0008006" key="5">
    <source>
        <dbReference type="Google" id="ProtNLM"/>
    </source>
</evidence>
<accession>A0A251TS71</accession>
<keyword evidence="4" id="KW-1185">Reference proteome</keyword>
<reference evidence="2" key="3">
    <citation type="submission" date="2020-06" db="EMBL/GenBank/DDBJ databases">
        <title>Helianthus annuus Genome sequencing and assembly Release 2.</title>
        <authorList>
            <person name="Gouzy J."/>
            <person name="Langlade N."/>
            <person name="Munos S."/>
        </authorList>
    </citation>
    <scope>NUCLEOTIDE SEQUENCE</scope>
    <source>
        <tissue evidence="2">Leaves</tissue>
    </source>
</reference>
<dbReference type="EMBL" id="MNCJ02000324">
    <property type="protein sequence ID" value="KAF5789156.1"/>
    <property type="molecule type" value="Genomic_DNA"/>
</dbReference>
<evidence type="ECO:0000256" key="1">
    <source>
        <dbReference type="SAM" id="MobiDB-lite"/>
    </source>
</evidence>
<sequence length="102" mass="10911">MNPQSDSIKPPVPPSIPTHLQLVIMSCNNESQPPVGAPPQLIMSYNNESQPPVSAPPPPLGYPTNPVPEDAPQQLQQDQQRGVPRQAFGCCVEILCCCLADG</sequence>
<proteinExistence type="predicted"/>
<dbReference type="EMBL" id="CM007898">
    <property type="protein sequence ID" value="OTG13754.1"/>
    <property type="molecule type" value="Genomic_DNA"/>
</dbReference>